<protein>
    <submittedName>
        <fullName evidence="1">Uncharacterized protein</fullName>
    </submittedName>
</protein>
<proteinExistence type="predicted"/>
<dbReference type="HOGENOM" id="CLU_2234699_0_0_10"/>
<evidence type="ECO:0000313" key="2">
    <source>
        <dbReference type="Proteomes" id="UP000007519"/>
    </source>
</evidence>
<gene>
    <name evidence="1" type="ordered locus">SGRA_1526</name>
</gene>
<dbReference type="STRING" id="984262.SGRA_1526"/>
<dbReference type="AlphaFoldDB" id="H6L989"/>
<dbReference type="Proteomes" id="UP000007519">
    <property type="component" value="Chromosome"/>
</dbReference>
<sequence>MVLFAALSKAIPFCFNLQLKLTIICFIFRGCPALRSGRAVAQLAGLLGPAGRLCLPLVWPFGPLLSIPQPIKVGIPPLKIRASLRDLLAIWILYPFGEWLGGGMG</sequence>
<name>H6L989_SAPGL</name>
<evidence type="ECO:0000313" key="1">
    <source>
        <dbReference type="EMBL" id="AFC24261.1"/>
    </source>
</evidence>
<organism evidence="1 2">
    <name type="scientific">Saprospira grandis (strain Lewin)</name>
    <dbReference type="NCBI Taxonomy" id="984262"/>
    <lineage>
        <taxon>Bacteria</taxon>
        <taxon>Pseudomonadati</taxon>
        <taxon>Bacteroidota</taxon>
        <taxon>Saprospiria</taxon>
        <taxon>Saprospirales</taxon>
        <taxon>Saprospiraceae</taxon>
        <taxon>Saprospira</taxon>
    </lineage>
</organism>
<accession>H6L989</accession>
<dbReference type="KEGG" id="sgn:SGRA_1526"/>
<reference evidence="1 2" key="1">
    <citation type="journal article" date="2012" name="Stand. Genomic Sci.">
        <title>Complete genome sequencing and analysis of Saprospira grandis str. Lewin, a predatory marine bacterium.</title>
        <authorList>
            <person name="Saw J.H."/>
            <person name="Yuryev A."/>
            <person name="Kanbe M."/>
            <person name="Hou S."/>
            <person name="Young A.G."/>
            <person name="Aizawa S."/>
            <person name="Alam M."/>
        </authorList>
    </citation>
    <scope>NUCLEOTIDE SEQUENCE [LARGE SCALE GENOMIC DNA]</scope>
    <source>
        <strain evidence="1 2">Lewin</strain>
    </source>
</reference>
<keyword evidence="2" id="KW-1185">Reference proteome</keyword>
<dbReference type="EMBL" id="CP002831">
    <property type="protein sequence ID" value="AFC24261.1"/>
    <property type="molecule type" value="Genomic_DNA"/>
</dbReference>